<dbReference type="KEGG" id="nlo:107218068"/>
<dbReference type="PANTHER" id="PTHR21398">
    <property type="entry name" value="AGAP007094-PA"/>
    <property type="match status" value="1"/>
</dbReference>
<dbReference type="AlphaFoldDB" id="A0A6J0BAV9"/>
<organism evidence="3">
    <name type="scientific">Neodiprion lecontei</name>
    <name type="common">Redheaded pine sawfly</name>
    <dbReference type="NCBI Taxonomy" id="441921"/>
    <lineage>
        <taxon>Eukaryota</taxon>
        <taxon>Metazoa</taxon>
        <taxon>Ecdysozoa</taxon>
        <taxon>Arthropoda</taxon>
        <taxon>Hexapoda</taxon>
        <taxon>Insecta</taxon>
        <taxon>Pterygota</taxon>
        <taxon>Neoptera</taxon>
        <taxon>Endopterygota</taxon>
        <taxon>Hymenoptera</taxon>
        <taxon>Tenthredinoidea</taxon>
        <taxon>Diprionidae</taxon>
        <taxon>Diprioninae</taxon>
        <taxon>Neodiprion</taxon>
    </lineage>
</organism>
<sequence length="195" mass="21748">MTSQRQITVLIVIAAAISSSKCWSNENSEIAKILHRPIRELTYPSSSTTGIFFAVAVPLSDPEHSISLSYFFEANYDLPSNFSYYDPLLLGRRTRRSIDRGTVYRALESKFESAGFPGRDCLLRSICETSEWPIRHNGILGDVMHVILTPSSSQKEDLPEEFAEAERIGMNGTCSKSYPLCPVGLFDLVGNFISL</sequence>
<dbReference type="InterPro" id="IPR006631">
    <property type="entry name" value="DM4_12"/>
</dbReference>
<dbReference type="Pfam" id="PF07841">
    <property type="entry name" value="DM4_12"/>
    <property type="match status" value="1"/>
</dbReference>
<dbReference type="InParanoid" id="A0A6J0BAV9"/>
<protein>
    <submittedName>
        <fullName evidence="3">Uncharacterized protein LOC107218068</fullName>
    </submittedName>
</protein>
<dbReference type="RefSeq" id="XP_015511302.1">
    <property type="nucleotide sequence ID" value="XM_015655816.2"/>
</dbReference>
<reference evidence="3" key="1">
    <citation type="submission" date="2025-08" db="UniProtKB">
        <authorList>
            <consortium name="RefSeq"/>
        </authorList>
    </citation>
    <scope>IDENTIFICATION</scope>
    <source>
        <tissue evidence="3">Thorax and Abdomen</tissue>
    </source>
</reference>
<dbReference type="Proteomes" id="UP000829291">
    <property type="component" value="Chromosome 6"/>
</dbReference>
<evidence type="ECO:0000313" key="2">
    <source>
        <dbReference type="Proteomes" id="UP000829291"/>
    </source>
</evidence>
<gene>
    <name evidence="3" type="primary">LOC107218068</name>
</gene>
<keyword evidence="1" id="KW-0732">Signal</keyword>
<dbReference type="OrthoDB" id="6340174at2759"/>
<keyword evidence="2" id="KW-1185">Reference proteome</keyword>
<feature type="chain" id="PRO_5027080124" evidence="1">
    <location>
        <begin position="23"/>
        <end position="195"/>
    </location>
</feature>
<dbReference type="SMART" id="SM00718">
    <property type="entry name" value="DM4_12"/>
    <property type="match status" value="1"/>
</dbReference>
<dbReference type="GeneID" id="107218068"/>
<feature type="signal peptide" evidence="1">
    <location>
        <begin position="1"/>
        <end position="22"/>
    </location>
</feature>
<proteinExistence type="predicted"/>
<dbReference type="PANTHER" id="PTHR21398:SF22">
    <property type="entry name" value="IP12060P-RELATED"/>
    <property type="match status" value="1"/>
</dbReference>
<accession>A0A6J0BAV9</accession>
<name>A0A6J0BAV9_NEOLC</name>
<evidence type="ECO:0000313" key="3">
    <source>
        <dbReference type="RefSeq" id="XP_015511302.1"/>
    </source>
</evidence>
<evidence type="ECO:0000256" key="1">
    <source>
        <dbReference type="SAM" id="SignalP"/>
    </source>
</evidence>